<dbReference type="AlphaFoldDB" id="A0A3B0J8X6"/>
<accession>A0A3B0J8X6</accession>
<keyword evidence="3" id="KW-1185">Reference proteome</keyword>
<gene>
    <name evidence="2" type="ORF">DGUA_6G007340</name>
</gene>
<feature type="transmembrane region" description="Helical" evidence="1">
    <location>
        <begin position="71"/>
        <end position="91"/>
    </location>
</feature>
<keyword evidence="1" id="KW-0472">Membrane</keyword>
<keyword evidence="1" id="KW-0812">Transmembrane</keyword>
<organism evidence="2 3">
    <name type="scientific">Drosophila guanche</name>
    <name type="common">Fruit fly</name>
    <dbReference type="NCBI Taxonomy" id="7266"/>
    <lineage>
        <taxon>Eukaryota</taxon>
        <taxon>Metazoa</taxon>
        <taxon>Ecdysozoa</taxon>
        <taxon>Arthropoda</taxon>
        <taxon>Hexapoda</taxon>
        <taxon>Insecta</taxon>
        <taxon>Pterygota</taxon>
        <taxon>Neoptera</taxon>
        <taxon>Endopterygota</taxon>
        <taxon>Diptera</taxon>
        <taxon>Brachycera</taxon>
        <taxon>Muscomorpha</taxon>
        <taxon>Ephydroidea</taxon>
        <taxon>Drosophilidae</taxon>
        <taxon>Drosophila</taxon>
        <taxon>Sophophora</taxon>
    </lineage>
</organism>
<dbReference type="Proteomes" id="UP000268350">
    <property type="component" value="Unassembled WGS sequence"/>
</dbReference>
<reference evidence="3" key="1">
    <citation type="submission" date="2018-01" db="EMBL/GenBank/DDBJ databases">
        <authorList>
            <person name="Alioto T."/>
            <person name="Alioto T."/>
        </authorList>
    </citation>
    <scope>NUCLEOTIDE SEQUENCE [LARGE SCALE GENOMIC DNA]</scope>
</reference>
<dbReference type="STRING" id="7266.A0A3B0J8X6"/>
<evidence type="ECO:0000313" key="2">
    <source>
        <dbReference type="EMBL" id="SPP76763.1"/>
    </source>
</evidence>
<feature type="transmembrane region" description="Helical" evidence="1">
    <location>
        <begin position="103"/>
        <end position="128"/>
    </location>
</feature>
<keyword evidence="1" id="KW-1133">Transmembrane helix</keyword>
<dbReference type="OrthoDB" id="2016540at2759"/>
<feature type="transmembrane region" description="Helical" evidence="1">
    <location>
        <begin position="251"/>
        <end position="279"/>
    </location>
</feature>
<dbReference type="OMA" id="LMSTKQH"/>
<proteinExistence type="predicted"/>
<evidence type="ECO:0000313" key="3">
    <source>
        <dbReference type="Proteomes" id="UP000268350"/>
    </source>
</evidence>
<name>A0A3B0J8X6_DROGU</name>
<protein>
    <submittedName>
        <fullName evidence="2">Blast:Vacuole membrane protein 1</fullName>
    </submittedName>
</protein>
<evidence type="ECO:0000256" key="1">
    <source>
        <dbReference type="SAM" id="Phobius"/>
    </source>
</evidence>
<feature type="transmembrane region" description="Helical" evidence="1">
    <location>
        <begin position="365"/>
        <end position="386"/>
    </location>
</feature>
<sequence length="429" mass="48224">MDTTAIDCNGSSGMLLTEQEQQQNLSTEHAAEREERKSLVLWRRPWQTLKYGTMEAIGLLISFAKRLLNKWLLGSLLALAIVCILPGPHQSCVSLGLRNLCFAVYWLLLGILSSVGFGTGLHTFLLYLGPHIATVTLAAYECQTLKFPEPPYPDEKVCPEEPYERQVPDIWSILSKVRSEALLWGIGTAIGELPPYFMARSARLSSNELNDAEVDQPEELDLQKTKRHRFRGHFNVLNAAKLCMERMVRRVGFLGILLCASVPNPLFDLAGITCGHFLVPFWKFFVATMIGKALIKATIQQVFVVVSFSDHLVNGLANGLGRLPWLGAHLQALFKDFLMSTKQHMHRNRDGRSFDSFGPSLVMRAFELCAVVMVAYFVVATLNALAQIHLKRRQEQQRHLRNIELILYTDLDEAGADKAHVYNPTSCEV</sequence>
<dbReference type="EMBL" id="OUUW01000002">
    <property type="protein sequence ID" value="SPP76763.1"/>
    <property type="molecule type" value="Genomic_DNA"/>
</dbReference>